<name>A0A9N8RB06_GIBZA</name>
<protein>
    <submittedName>
        <fullName evidence="1">Uncharacterized protein</fullName>
    </submittedName>
</protein>
<organism evidence="1 2">
    <name type="scientific">Gibberella zeae</name>
    <name type="common">Wheat head blight fungus</name>
    <name type="synonym">Fusarium graminearum</name>
    <dbReference type="NCBI Taxonomy" id="5518"/>
    <lineage>
        <taxon>Eukaryota</taxon>
        <taxon>Fungi</taxon>
        <taxon>Dikarya</taxon>
        <taxon>Ascomycota</taxon>
        <taxon>Pezizomycotina</taxon>
        <taxon>Sordariomycetes</taxon>
        <taxon>Hypocreomycetidae</taxon>
        <taxon>Hypocreales</taxon>
        <taxon>Nectriaceae</taxon>
        <taxon>Fusarium</taxon>
    </lineage>
</organism>
<dbReference type="Proteomes" id="UP000746612">
    <property type="component" value="Unassembled WGS sequence"/>
</dbReference>
<evidence type="ECO:0000313" key="1">
    <source>
        <dbReference type="EMBL" id="CAG1973053.1"/>
    </source>
</evidence>
<comment type="caution">
    <text evidence="1">The sequence shown here is derived from an EMBL/GenBank/DDBJ whole genome shotgun (WGS) entry which is preliminary data.</text>
</comment>
<proteinExistence type="predicted"/>
<reference evidence="1" key="1">
    <citation type="submission" date="2021-03" db="EMBL/GenBank/DDBJ databases">
        <authorList>
            <person name="Alouane T."/>
            <person name="Langin T."/>
            <person name="Bonhomme L."/>
        </authorList>
    </citation>
    <scope>NUCLEOTIDE SEQUENCE</scope>
    <source>
        <strain evidence="1">MDC_Fg202</strain>
    </source>
</reference>
<dbReference type="AlphaFoldDB" id="A0A9N8RB06"/>
<evidence type="ECO:0000313" key="2">
    <source>
        <dbReference type="Proteomes" id="UP000746612"/>
    </source>
</evidence>
<dbReference type="EMBL" id="CAJPIJ010000093">
    <property type="protein sequence ID" value="CAG1973053.1"/>
    <property type="molecule type" value="Genomic_DNA"/>
</dbReference>
<gene>
    <name evidence="1" type="ORF">MDCFG202_LOCUS117041</name>
</gene>
<accession>A0A9N8RB06</accession>
<sequence length="132" mass="14219">MKMRLYGAVREAPLVVARGDDDACLCNYLPTLSYKPRSGFGNVLTQLLSASRFKAQEHQLKQVQYAVTTLVGSTFDLGDCFRTEGAQPQAGSFGSSSTTAKPTPLIKTINVRNGLAHLTVETTPATPTLIND</sequence>